<keyword evidence="1" id="KW-0812">Transmembrane</keyword>
<keyword evidence="1" id="KW-1133">Transmembrane helix</keyword>
<sequence length="167" mass="19000">MTHILIKGSFLFSALICAFIGIFVLALIYNIPQNSNSQFTKTECTYISYNIQNKTNCPYNCHCSVKPPGCDTCYWATCFHYTVFTFIQQFGYRDLFEGLTDNTNIENVLESLYPINTTQLCYYNGLTVRFGLSDTKPALIAGIIFMALSGLCFILWLTIAIYDCMKK</sequence>
<dbReference type="EMBL" id="MK071998">
    <property type="protein sequence ID" value="AYV76827.1"/>
    <property type="molecule type" value="Genomic_DNA"/>
</dbReference>
<feature type="transmembrane region" description="Helical" evidence="1">
    <location>
        <begin position="138"/>
        <end position="162"/>
    </location>
</feature>
<evidence type="ECO:0000313" key="2">
    <source>
        <dbReference type="EMBL" id="AYV76827.1"/>
    </source>
</evidence>
<name>A0A3G4ZPL4_9VIRU</name>
<protein>
    <submittedName>
        <fullName evidence="2">Uncharacterized protein</fullName>
    </submittedName>
</protein>
<gene>
    <name evidence="2" type="ORF">Barrevirus1_49</name>
</gene>
<accession>A0A3G4ZPL4</accession>
<organism evidence="2">
    <name type="scientific">Barrevirus sp</name>
    <dbReference type="NCBI Taxonomy" id="2487763"/>
    <lineage>
        <taxon>Viruses</taxon>
        <taxon>Varidnaviria</taxon>
        <taxon>Bamfordvirae</taxon>
        <taxon>Nucleocytoviricota</taxon>
        <taxon>Megaviricetes</taxon>
        <taxon>Imitervirales</taxon>
        <taxon>Mimiviridae</taxon>
        <taxon>Klosneuvirinae</taxon>
    </lineage>
</organism>
<reference evidence="2" key="1">
    <citation type="submission" date="2018-10" db="EMBL/GenBank/DDBJ databases">
        <title>Hidden diversity of soil giant viruses.</title>
        <authorList>
            <person name="Schulz F."/>
            <person name="Alteio L."/>
            <person name="Goudeau D."/>
            <person name="Ryan E.M."/>
            <person name="Malmstrom R.R."/>
            <person name="Blanchard J."/>
            <person name="Woyke T."/>
        </authorList>
    </citation>
    <scope>NUCLEOTIDE SEQUENCE</scope>
    <source>
        <strain evidence="2">BAV1</strain>
    </source>
</reference>
<proteinExistence type="predicted"/>
<evidence type="ECO:0000256" key="1">
    <source>
        <dbReference type="SAM" id="Phobius"/>
    </source>
</evidence>
<feature type="transmembrane region" description="Helical" evidence="1">
    <location>
        <begin position="12"/>
        <end position="31"/>
    </location>
</feature>
<keyword evidence="1" id="KW-0472">Membrane</keyword>